<dbReference type="EMBL" id="GGEC01061795">
    <property type="protein sequence ID" value="MBX42279.1"/>
    <property type="molecule type" value="Transcribed_RNA"/>
</dbReference>
<dbReference type="AlphaFoldDB" id="A0A2P2NIJ3"/>
<organism evidence="1">
    <name type="scientific">Rhizophora mucronata</name>
    <name type="common">Asiatic mangrove</name>
    <dbReference type="NCBI Taxonomy" id="61149"/>
    <lineage>
        <taxon>Eukaryota</taxon>
        <taxon>Viridiplantae</taxon>
        <taxon>Streptophyta</taxon>
        <taxon>Embryophyta</taxon>
        <taxon>Tracheophyta</taxon>
        <taxon>Spermatophyta</taxon>
        <taxon>Magnoliopsida</taxon>
        <taxon>eudicotyledons</taxon>
        <taxon>Gunneridae</taxon>
        <taxon>Pentapetalae</taxon>
        <taxon>rosids</taxon>
        <taxon>fabids</taxon>
        <taxon>Malpighiales</taxon>
        <taxon>Rhizophoraceae</taxon>
        <taxon>Rhizophora</taxon>
    </lineage>
</organism>
<proteinExistence type="predicted"/>
<name>A0A2P2NIJ3_RHIMU</name>
<accession>A0A2P2NIJ3</accession>
<protein>
    <submittedName>
        <fullName evidence="1">Uncharacterized protein</fullName>
    </submittedName>
</protein>
<reference evidence="1" key="1">
    <citation type="submission" date="2018-02" db="EMBL/GenBank/DDBJ databases">
        <title>Rhizophora mucronata_Transcriptome.</title>
        <authorList>
            <person name="Meera S.P."/>
            <person name="Sreeshan A."/>
            <person name="Augustine A."/>
        </authorList>
    </citation>
    <scope>NUCLEOTIDE SEQUENCE</scope>
    <source>
        <tissue evidence="1">Leaf</tissue>
    </source>
</reference>
<evidence type="ECO:0000313" key="1">
    <source>
        <dbReference type="EMBL" id="MBX42279.1"/>
    </source>
</evidence>
<sequence>MWWHSFAECRHWCHHNPPEKQLSFVHILLHYCI</sequence>